<dbReference type="Gene3D" id="3.90.1600.10">
    <property type="entry name" value="Palm domain of DNA polymerase"/>
    <property type="match status" value="1"/>
</dbReference>
<dbReference type="GO" id="GO:0006261">
    <property type="term" value="P:DNA-templated DNA replication"/>
    <property type="evidence" value="ECO:0007669"/>
    <property type="project" value="TreeGrafter"/>
</dbReference>
<protein>
    <recommendedName>
        <fullName evidence="2">DNA-directed DNA polymerase</fullName>
        <ecNumber evidence="2">2.7.7.7</ecNumber>
    </recommendedName>
</protein>
<dbReference type="InterPro" id="IPR036397">
    <property type="entry name" value="RNaseH_sf"/>
</dbReference>
<dbReference type="Gene3D" id="3.30.342.10">
    <property type="entry name" value="DNA Polymerase, chain B, domain 1"/>
    <property type="match status" value="1"/>
</dbReference>
<sequence>MAKTDGFLVDVDYESNSLGDSVISGFFRTPDGLEQFFFPEFKPYLFAASLNSNALEAIREKKFGPDGFSVLKIEETKKSGKTLMKLFFKSTKELVIARDELRNMGISIFEFDIPFGKRFLVDHPIEPYCEFDIEFIEEAGKKNMVSFKPKKEQHVFAPKMAAIDIETYSPGRFPTPQKDAILMICTALRDKSIVYTTHQKGSGLPGTKVFATEKEMLSGFFSDLREMDLDVLITYNGDSFDMPYLTERAKLFGLKADFGFDGSEIQLKRKGLENAAKLKGVQHVDAYQTISLLSRFGAVSLVKKDLESVVAELFGYAKKKVPPAKINEIWDSGNGFEELVMYNREDAEYTLRIILEYYPMLLELSKIVRFSLFDVCRSSASQIVEGLLLIKSQEESAFVPNKPDESEVHQRLLQSVIGGYVKEPVPGLHENIAVLDFRSLYPSIIVSHNISPDTYKGIAPKGTKGKNISPEGDWFAEDREGFFVSIVSSLLTLRSKYKKEYQKIDKKDPKARLMFGRQWALKIILNSFYGTMGFASFRWYSRECARAVTAFARHYIQDVNAEAEKDGFQALYTDTDSAFLKIPRDKTHENVREFVKKVNAKLPESMELELENFYRRGIFVTKKDPKGGAAKKRYALIDYNNNLKIVGFEYVRRDWSTIAKRTQKDVIEALLKEGDPQKSVAIVREAIRRLKEGKVPKKELVVLTQIKRKLNKYDSIGPHVAAATKAVARGREIEVGSVIGFVITKGNGKSISEKAELEEYVKEGNYDADYYISHQVVPAVIRILNELGYSEQDLLEGGKQSKLF</sequence>
<keyword evidence="5" id="KW-0239">DNA-directed DNA polymerase</keyword>
<dbReference type="SUPFAM" id="SSF56672">
    <property type="entry name" value="DNA/RNA polymerases"/>
    <property type="match status" value="1"/>
</dbReference>
<keyword evidence="4" id="KW-0548">Nucleotidyltransferase</keyword>
<gene>
    <name evidence="10" type="ORF">J4215_02670</name>
</gene>
<dbReference type="Gene3D" id="1.10.287.690">
    <property type="entry name" value="Helix hairpin bin"/>
    <property type="match status" value="1"/>
</dbReference>
<reference evidence="10" key="2">
    <citation type="submission" date="2021-05" db="EMBL/GenBank/DDBJ databases">
        <title>Protein family content uncovers lineage relationships and bacterial pathway maintenance mechanisms in DPANN archaea.</title>
        <authorList>
            <person name="Castelle C.J."/>
            <person name="Meheust R."/>
            <person name="Jaffe A.L."/>
            <person name="Seitz K."/>
            <person name="Gong X."/>
            <person name="Baker B.J."/>
            <person name="Banfield J.F."/>
        </authorList>
    </citation>
    <scope>NUCLEOTIDE SEQUENCE</scope>
    <source>
        <strain evidence="10">RIFCSPLOWO2_01_FULL_AR10_48_17</strain>
    </source>
</reference>
<dbReference type="InterPro" id="IPR023211">
    <property type="entry name" value="DNA_pol_palm_dom_sf"/>
</dbReference>
<dbReference type="GO" id="GO:0000166">
    <property type="term" value="F:nucleotide binding"/>
    <property type="evidence" value="ECO:0007669"/>
    <property type="project" value="InterPro"/>
</dbReference>
<comment type="catalytic activity">
    <reaction evidence="7">
        <text>DNA(n) + a 2'-deoxyribonucleoside 5'-triphosphate = DNA(n+1) + diphosphate</text>
        <dbReference type="Rhea" id="RHEA:22508"/>
        <dbReference type="Rhea" id="RHEA-COMP:17339"/>
        <dbReference type="Rhea" id="RHEA-COMP:17340"/>
        <dbReference type="ChEBI" id="CHEBI:33019"/>
        <dbReference type="ChEBI" id="CHEBI:61560"/>
        <dbReference type="ChEBI" id="CHEBI:173112"/>
        <dbReference type="EC" id="2.7.7.7"/>
    </reaction>
</comment>
<reference evidence="10" key="1">
    <citation type="submission" date="2021-03" db="EMBL/GenBank/DDBJ databases">
        <authorList>
            <person name="Jaffe A."/>
        </authorList>
    </citation>
    <scope>NUCLEOTIDE SEQUENCE</scope>
    <source>
        <strain evidence="10">RIFCSPLOWO2_01_FULL_AR10_48_17</strain>
    </source>
</reference>
<dbReference type="EMBL" id="JAGVWC010000009">
    <property type="protein sequence ID" value="MBS3061464.1"/>
    <property type="molecule type" value="Genomic_DNA"/>
</dbReference>
<dbReference type="NCBIfam" id="TIGR00592">
    <property type="entry name" value="pol2"/>
    <property type="match status" value="1"/>
</dbReference>
<dbReference type="Proteomes" id="UP000675968">
    <property type="component" value="Unassembled WGS sequence"/>
</dbReference>
<evidence type="ECO:0000259" key="9">
    <source>
        <dbReference type="Pfam" id="PF03104"/>
    </source>
</evidence>
<organism evidence="10 11">
    <name type="scientific">Candidatus Iainarchaeum sp</name>
    <dbReference type="NCBI Taxonomy" id="3101447"/>
    <lineage>
        <taxon>Archaea</taxon>
        <taxon>Candidatus Iainarchaeota</taxon>
        <taxon>Candidatus Iainarchaeia</taxon>
        <taxon>Candidatus Iainarchaeales</taxon>
        <taxon>Candidatus Iainarchaeaceae</taxon>
        <taxon>Candidatus Iainarchaeum</taxon>
    </lineage>
</organism>
<evidence type="ECO:0000256" key="6">
    <source>
        <dbReference type="ARBA" id="ARBA00023125"/>
    </source>
</evidence>
<comment type="similarity">
    <text evidence="1">Belongs to the DNA polymerase type-B family.</text>
</comment>
<evidence type="ECO:0000256" key="4">
    <source>
        <dbReference type="ARBA" id="ARBA00022695"/>
    </source>
</evidence>
<evidence type="ECO:0000256" key="5">
    <source>
        <dbReference type="ARBA" id="ARBA00022932"/>
    </source>
</evidence>
<accession>A0A8T4L4M9</accession>
<dbReference type="PANTHER" id="PTHR10322:SF23">
    <property type="entry name" value="DNA POLYMERASE DELTA CATALYTIC SUBUNIT"/>
    <property type="match status" value="1"/>
</dbReference>
<feature type="domain" description="DNA-directed DNA polymerase family B multifunctional" evidence="8">
    <location>
        <begin position="377"/>
        <end position="786"/>
    </location>
</feature>
<proteinExistence type="inferred from homology"/>
<evidence type="ECO:0000256" key="1">
    <source>
        <dbReference type="ARBA" id="ARBA00005755"/>
    </source>
</evidence>
<dbReference type="InterPro" id="IPR043502">
    <property type="entry name" value="DNA/RNA_pol_sf"/>
</dbReference>
<dbReference type="InterPro" id="IPR006172">
    <property type="entry name" value="DNA-dir_DNA_pol_B"/>
</dbReference>
<dbReference type="Gene3D" id="1.10.132.60">
    <property type="entry name" value="DNA polymerase family B, C-terminal domain"/>
    <property type="match status" value="1"/>
</dbReference>
<dbReference type="SMART" id="SM00486">
    <property type="entry name" value="POLBc"/>
    <property type="match status" value="1"/>
</dbReference>
<evidence type="ECO:0000256" key="3">
    <source>
        <dbReference type="ARBA" id="ARBA00022679"/>
    </source>
</evidence>
<dbReference type="SUPFAM" id="SSF53098">
    <property type="entry name" value="Ribonuclease H-like"/>
    <property type="match status" value="1"/>
</dbReference>
<feature type="domain" description="DNA-directed DNA polymerase family B exonuclease" evidence="9">
    <location>
        <begin position="107"/>
        <end position="291"/>
    </location>
</feature>
<dbReference type="Pfam" id="PF03104">
    <property type="entry name" value="DNA_pol_B_exo1"/>
    <property type="match status" value="1"/>
</dbReference>
<dbReference type="AlphaFoldDB" id="A0A8T4L4M9"/>
<evidence type="ECO:0000313" key="10">
    <source>
        <dbReference type="EMBL" id="MBS3061464.1"/>
    </source>
</evidence>
<evidence type="ECO:0000256" key="7">
    <source>
        <dbReference type="ARBA" id="ARBA00049244"/>
    </source>
</evidence>
<evidence type="ECO:0000256" key="2">
    <source>
        <dbReference type="ARBA" id="ARBA00012417"/>
    </source>
</evidence>
<dbReference type="GO" id="GO:0003677">
    <property type="term" value="F:DNA binding"/>
    <property type="evidence" value="ECO:0007669"/>
    <property type="project" value="UniProtKB-KW"/>
</dbReference>
<dbReference type="PRINTS" id="PR00106">
    <property type="entry name" value="DNAPOLB"/>
</dbReference>
<dbReference type="PANTHER" id="PTHR10322">
    <property type="entry name" value="DNA POLYMERASE CATALYTIC SUBUNIT"/>
    <property type="match status" value="1"/>
</dbReference>
<evidence type="ECO:0000313" key="11">
    <source>
        <dbReference type="Proteomes" id="UP000675968"/>
    </source>
</evidence>
<evidence type="ECO:0000259" key="8">
    <source>
        <dbReference type="Pfam" id="PF00136"/>
    </source>
</evidence>
<dbReference type="InterPro" id="IPR006134">
    <property type="entry name" value="DNA-dir_DNA_pol_B_multi_dom"/>
</dbReference>
<dbReference type="InterPro" id="IPR012337">
    <property type="entry name" value="RNaseH-like_sf"/>
</dbReference>
<comment type="caution">
    <text evidence="10">The sequence shown here is derived from an EMBL/GenBank/DDBJ whole genome shotgun (WGS) entry which is preliminary data.</text>
</comment>
<dbReference type="InterPro" id="IPR050240">
    <property type="entry name" value="DNA_pol_type-B"/>
</dbReference>
<name>A0A8T4L4M9_9ARCH</name>
<keyword evidence="3" id="KW-0808">Transferase</keyword>
<dbReference type="InterPro" id="IPR006133">
    <property type="entry name" value="DNA-dir_DNA_pol_B_exonuc"/>
</dbReference>
<dbReference type="Pfam" id="PF00136">
    <property type="entry name" value="DNA_pol_B"/>
    <property type="match status" value="1"/>
</dbReference>
<dbReference type="Gene3D" id="3.30.420.10">
    <property type="entry name" value="Ribonuclease H-like superfamily/Ribonuclease H"/>
    <property type="match status" value="1"/>
</dbReference>
<dbReference type="EC" id="2.7.7.7" evidence="2"/>
<dbReference type="GO" id="GO:0003887">
    <property type="term" value="F:DNA-directed DNA polymerase activity"/>
    <property type="evidence" value="ECO:0007669"/>
    <property type="project" value="UniProtKB-KW"/>
</dbReference>
<keyword evidence="6" id="KW-0238">DNA-binding</keyword>
<dbReference type="InterPro" id="IPR042087">
    <property type="entry name" value="DNA_pol_B_thumb"/>
</dbReference>